<protein>
    <submittedName>
        <fullName evidence="9">DEHA2B02926p</fullName>
    </submittedName>
</protein>
<evidence type="ECO:0000313" key="9">
    <source>
        <dbReference type="EMBL" id="CAG85083.2"/>
    </source>
</evidence>
<feature type="domain" description="SURP motif" evidence="8">
    <location>
        <begin position="20"/>
        <end position="62"/>
    </location>
</feature>
<dbReference type="KEGG" id="dha:DEHA2B02926g"/>
<dbReference type="GO" id="GO:0045292">
    <property type="term" value="P:mRNA cis splicing, via spliceosome"/>
    <property type="evidence" value="ECO:0007669"/>
    <property type="project" value="InterPro"/>
</dbReference>
<evidence type="ECO:0000313" key="10">
    <source>
        <dbReference type="Proteomes" id="UP000000599"/>
    </source>
</evidence>
<dbReference type="STRING" id="284592.Q6BXH7"/>
<dbReference type="InterPro" id="IPR000061">
    <property type="entry name" value="Surp"/>
</dbReference>
<evidence type="ECO:0000259" key="8">
    <source>
        <dbReference type="PROSITE" id="PS50128"/>
    </source>
</evidence>
<dbReference type="InterPro" id="IPR035967">
    <property type="entry name" value="SWAP/Surp_sf"/>
</dbReference>
<evidence type="ECO:0000256" key="7">
    <source>
        <dbReference type="SAM" id="MobiDB-lite"/>
    </source>
</evidence>
<sequence>MADKIIPSSIKIPPAEVKETIDKTVGYVLKNGSSFEDRLKNNEGSNEKFTFLKKNDAYNDYYQWKLGNVNDSHVQDGDVKVVNAENETVKAPSELHFISSNPPISSLDLDIIKLTALFVARNGSKYVEHLITHQTQQSNKAQFEFLHEKHSLHSIFQKYVKQYEMVLSLYTDSDDEKSQEIIKRLSHPDDIFESAYRRAHYNKQHKAELQNEKKVEEQKKLAYTSIDWQDFAIVGQIEFDAVDEVRELAIPLRREDLIYRSLESKQKELDLAKAKAQPKYESQDTTPERSETEVAKHPKPKGMKIRAAGESRLKNKSKPNNSAASDMAGHIKCPITGKFIPESQFDNHLKVLLRDPRYKEQQDNFVRKNFTYSSNLTTDEVYDNIKRLARKREGTQDGEEPISKKPNQIGPH</sequence>
<comment type="subcellular location">
    <subcellularLocation>
        <location evidence="1">Nucleus</location>
    </subcellularLocation>
</comment>
<dbReference type="GO" id="GO:0003723">
    <property type="term" value="F:RNA binding"/>
    <property type="evidence" value="ECO:0007669"/>
    <property type="project" value="InterPro"/>
</dbReference>
<evidence type="ECO:0000256" key="3">
    <source>
        <dbReference type="ARBA" id="ARBA00022728"/>
    </source>
</evidence>
<organism evidence="9 10">
    <name type="scientific">Debaryomyces hansenii (strain ATCC 36239 / CBS 767 / BCRC 21394 / JCM 1990 / NBRC 0083 / IGC 2968)</name>
    <name type="common">Yeast</name>
    <name type="synonym">Torulaspora hansenii</name>
    <dbReference type="NCBI Taxonomy" id="284592"/>
    <lineage>
        <taxon>Eukaryota</taxon>
        <taxon>Fungi</taxon>
        <taxon>Dikarya</taxon>
        <taxon>Ascomycota</taxon>
        <taxon>Saccharomycotina</taxon>
        <taxon>Pichiomycetes</taxon>
        <taxon>Debaryomycetaceae</taxon>
        <taxon>Debaryomyces</taxon>
    </lineage>
</organism>
<keyword evidence="5" id="KW-0508">mRNA splicing</keyword>
<evidence type="ECO:0000256" key="1">
    <source>
        <dbReference type="ARBA" id="ARBA00004123"/>
    </source>
</evidence>
<dbReference type="OMA" id="HYASIDW"/>
<evidence type="ECO:0000256" key="5">
    <source>
        <dbReference type="ARBA" id="ARBA00023187"/>
    </source>
</evidence>
<dbReference type="Pfam" id="PF01805">
    <property type="entry name" value="Surp"/>
    <property type="match status" value="2"/>
</dbReference>
<feature type="domain" description="SURP motif" evidence="8">
    <location>
        <begin position="111"/>
        <end position="156"/>
    </location>
</feature>
<reference evidence="9 10" key="1">
    <citation type="journal article" date="2004" name="Nature">
        <title>Genome evolution in yeasts.</title>
        <authorList>
            <consortium name="Genolevures"/>
            <person name="Dujon B."/>
            <person name="Sherman D."/>
            <person name="Fischer G."/>
            <person name="Durrens P."/>
            <person name="Casaregola S."/>
            <person name="Lafontaine I."/>
            <person name="de Montigny J."/>
            <person name="Marck C."/>
            <person name="Neuveglise C."/>
            <person name="Talla E."/>
            <person name="Goffard N."/>
            <person name="Frangeul L."/>
            <person name="Aigle M."/>
            <person name="Anthouard V."/>
            <person name="Babour A."/>
            <person name="Barbe V."/>
            <person name="Barnay S."/>
            <person name="Blanchin S."/>
            <person name="Beckerich J.M."/>
            <person name="Beyne E."/>
            <person name="Bleykasten C."/>
            <person name="Boisrame A."/>
            <person name="Boyer J."/>
            <person name="Cattolico L."/>
            <person name="Confanioleri F."/>
            <person name="de Daruvar A."/>
            <person name="Despons L."/>
            <person name="Fabre E."/>
            <person name="Fairhead C."/>
            <person name="Ferry-Dumazet H."/>
            <person name="Groppi A."/>
            <person name="Hantraye F."/>
            <person name="Hennequin C."/>
            <person name="Jauniaux N."/>
            <person name="Joyet P."/>
            <person name="Kachouri R."/>
            <person name="Kerrest A."/>
            <person name="Koszul R."/>
            <person name="Lemaire M."/>
            <person name="Lesur I."/>
            <person name="Ma L."/>
            <person name="Muller H."/>
            <person name="Nicaud J.M."/>
            <person name="Nikolski M."/>
            <person name="Oztas S."/>
            <person name="Ozier-Kalogeropoulos O."/>
            <person name="Pellenz S."/>
            <person name="Potier S."/>
            <person name="Richard G.F."/>
            <person name="Straub M.L."/>
            <person name="Suleau A."/>
            <person name="Swennene D."/>
            <person name="Tekaia F."/>
            <person name="Wesolowski-Louvel M."/>
            <person name="Westhof E."/>
            <person name="Wirth B."/>
            <person name="Zeniou-Meyer M."/>
            <person name="Zivanovic I."/>
            <person name="Bolotin-Fukuhara M."/>
            <person name="Thierry A."/>
            <person name="Bouchier C."/>
            <person name="Caudron B."/>
            <person name="Scarpelli C."/>
            <person name="Gaillardin C."/>
            <person name="Weissenbach J."/>
            <person name="Wincker P."/>
            <person name="Souciet J.L."/>
        </authorList>
    </citation>
    <scope>NUCLEOTIDE SEQUENCE [LARGE SCALE GENOMIC DNA]</scope>
    <source>
        <strain evidence="10">ATCC 36239 / CBS 767 / BCRC 21394 / JCM 1990 / NBRC 0083 / IGC 2968</strain>
    </source>
</reference>
<dbReference type="GeneID" id="2913767"/>
<dbReference type="FunCoup" id="Q6BXH7">
    <property type="interactions" value="203"/>
</dbReference>
<dbReference type="VEuPathDB" id="FungiDB:DEHA2B02926g"/>
<proteinExistence type="predicted"/>
<feature type="compositionally biased region" description="Basic and acidic residues" evidence="7">
    <location>
        <begin position="286"/>
        <end position="296"/>
    </location>
</feature>
<name>Q6BXH7_DEBHA</name>
<dbReference type="InParanoid" id="Q6BXH7"/>
<dbReference type="Pfam" id="PF12230">
    <property type="entry name" value="PRP21_like_P"/>
    <property type="match status" value="1"/>
</dbReference>
<dbReference type="PROSITE" id="PS50128">
    <property type="entry name" value="SURP"/>
    <property type="match status" value="2"/>
</dbReference>
<dbReference type="eggNOG" id="KOG0007">
    <property type="taxonomic scope" value="Eukaryota"/>
</dbReference>
<dbReference type="InterPro" id="IPR045146">
    <property type="entry name" value="SF3A1"/>
</dbReference>
<keyword evidence="3" id="KW-0747">Spliceosome</keyword>
<dbReference type="RefSeq" id="XP_457092.2">
    <property type="nucleotide sequence ID" value="XM_457092.1"/>
</dbReference>
<dbReference type="InterPro" id="IPR022030">
    <property type="entry name" value="SF3A1_dom"/>
</dbReference>
<keyword evidence="2" id="KW-0507">mRNA processing</keyword>
<dbReference type="PANTHER" id="PTHR15316:SF1">
    <property type="entry name" value="SPLICING FACTOR 3A SUBUNIT 1"/>
    <property type="match status" value="1"/>
</dbReference>
<dbReference type="PANTHER" id="PTHR15316">
    <property type="entry name" value="SPLICEOSOME ASSOCIATED PROTEIN 114/SWAP SPLICING FACTOR-RELATED"/>
    <property type="match status" value="1"/>
</dbReference>
<feature type="region of interest" description="Disordered" evidence="7">
    <location>
        <begin position="270"/>
        <end position="301"/>
    </location>
</feature>
<evidence type="ECO:0000256" key="6">
    <source>
        <dbReference type="ARBA" id="ARBA00023242"/>
    </source>
</evidence>
<dbReference type="GO" id="GO:0071004">
    <property type="term" value="C:U2-type prespliceosome"/>
    <property type="evidence" value="ECO:0007669"/>
    <property type="project" value="TreeGrafter"/>
</dbReference>
<dbReference type="OrthoDB" id="447637at2759"/>
<dbReference type="Proteomes" id="UP000000599">
    <property type="component" value="Chromosome B"/>
</dbReference>
<dbReference type="FunFam" id="1.10.10.790:FF:000002">
    <property type="entry name" value="Splicing factor 3A subunit 1"/>
    <property type="match status" value="1"/>
</dbReference>
<dbReference type="GO" id="GO:0000381">
    <property type="term" value="P:regulation of alternative mRNA splicing, via spliceosome"/>
    <property type="evidence" value="ECO:0007669"/>
    <property type="project" value="TreeGrafter"/>
</dbReference>
<accession>Q6BXH7</accession>
<dbReference type="EMBL" id="CR382134">
    <property type="protein sequence ID" value="CAG85083.2"/>
    <property type="molecule type" value="Genomic_DNA"/>
</dbReference>
<keyword evidence="6" id="KW-0539">Nucleus</keyword>
<dbReference type="GO" id="GO:0005686">
    <property type="term" value="C:U2 snRNP"/>
    <property type="evidence" value="ECO:0007669"/>
    <property type="project" value="TreeGrafter"/>
</dbReference>
<dbReference type="AlphaFoldDB" id="Q6BXH7"/>
<dbReference type="SUPFAM" id="SSF109905">
    <property type="entry name" value="Surp module (SWAP domain)"/>
    <property type="match status" value="2"/>
</dbReference>
<feature type="region of interest" description="Disordered" evidence="7">
    <location>
        <begin position="388"/>
        <end position="412"/>
    </location>
</feature>
<dbReference type="SMART" id="SM00648">
    <property type="entry name" value="SWAP"/>
    <property type="match status" value="2"/>
</dbReference>
<gene>
    <name evidence="9" type="ordered locus">DEHA2B02926g</name>
</gene>
<dbReference type="HOGENOM" id="CLU_013259_0_1_1"/>
<evidence type="ECO:0000256" key="4">
    <source>
        <dbReference type="ARBA" id="ARBA00022737"/>
    </source>
</evidence>
<evidence type="ECO:0000256" key="2">
    <source>
        <dbReference type="ARBA" id="ARBA00022664"/>
    </source>
</evidence>
<dbReference type="Gene3D" id="1.10.10.790">
    <property type="entry name" value="Surp module"/>
    <property type="match status" value="2"/>
</dbReference>
<keyword evidence="10" id="KW-1185">Reference proteome</keyword>
<dbReference type="GO" id="GO:0071013">
    <property type="term" value="C:catalytic step 2 spliceosome"/>
    <property type="evidence" value="ECO:0007669"/>
    <property type="project" value="TreeGrafter"/>
</dbReference>
<keyword evidence="4" id="KW-0677">Repeat</keyword>